<name>A0A177MZB6_9GAMM</name>
<protein>
    <recommendedName>
        <fullName evidence="2">DUF6701 domain-containing protein</fullName>
    </recommendedName>
</protein>
<gene>
    <name evidence="3" type="ORF">A1359_15220</name>
</gene>
<evidence type="ECO:0000313" key="4">
    <source>
        <dbReference type="Proteomes" id="UP000078476"/>
    </source>
</evidence>
<feature type="chain" id="PRO_5008068600" description="DUF6701 domain-containing protein" evidence="1">
    <location>
        <begin position="20"/>
        <end position="837"/>
    </location>
</feature>
<proteinExistence type="predicted"/>
<dbReference type="Pfam" id="PF20419">
    <property type="entry name" value="DUF6701"/>
    <property type="match status" value="1"/>
</dbReference>
<comment type="caution">
    <text evidence="3">The sequence shown here is derived from an EMBL/GenBank/DDBJ whole genome shotgun (WGS) entry which is preliminary data.</text>
</comment>
<reference evidence="3 4" key="1">
    <citation type="submission" date="2016-03" db="EMBL/GenBank/DDBJ databases">
        <authorList>
            <person name="Ploux O."/>
        </authorList>
    </citation>
    <scope>NUCLEOTIDE SEQUENCE [LARGE SCALE GENOMIC DNA]</scope>
    <source>
        <strain evidence="3 4">R-45370</strain>
    </source>
</reference>
<evidence type="ECO:0000259" key="2">
    <source>
        <dbReference type="Pfam" id="PF20419"/>
    </source>
</evidence>
<dbReference type="EMBL" id="LUUI01000145">
    <property type="protein sequence ID" value="OAI11046.1"/>
    <property type="molecule type" value="Genomic_DNA"/>
</dbReference>
<sequence>MWCRLTFCFVAIYSAPLIATTYSVIPYPFNWVDATAHIKIGPTTGGVYSSIYKFTNSGDCGTSPPILDDTISDPIPLGFTFKYGSKSFTSVRVMSNGRLQFDNNTCGFGSPVTQLPYPVSSLQYSMRIYGNDMDPTMKSEASGYSTNCTSRSSCYVSYSSDGSSPNRRFIVTWNNVPEWAAASSATGSYNLQLIVYENGEFLYQYGNSSPGPSAKLGQIGWEVDTTDYAVAGTGFPADQSALLFYIPNSGSMKPGAFNAFDTSTWSGSTVGVIQTKVAGTPFTLDVVALNAIPSVLTTFTGAVKVEIVDTNSAASCSAMTVIQTITSSYTFKSTDNGRHTFSAINQANSYPNLQVRIAYPATNPTSYTCSTDQFAIRPSYFGFVASDNDWSTAGVARNLNAVTVSATPTHKAGQPLTLTIKPYNSLGAVTNQYNGSPILAVTCVLPVSNCISGTFNVGTFSSSGGVSTSNTASYNEVGAVSVTVTDSTFAQIDASDGTSASNRTITSAASNVGRFVPDHFDVNLNSPLFTSSCGTFSYIGQPIKYATRPVVSVTAKNSDNVITQNYKSDLWKINPTHVTYGITPSYSEATQPLTVLNTNSPVLVDNGNGSGTLSFADTTSNILAVTRSNPIVPFNAEIAMSFNLQDTDAVTVANINGFAATNPVRFGTTSVGNGIGFSSGNKGIRWGRMSMQNSFGSELLPLALPLFSEYFNGSSFLLNNVDNCTTLTLSSQLMLSNPVTANGAAKPGNTVMTITPSGTSQATLTHSTLVAGDAGLSFSAPGSGNTGYIDINANFSSLPWLLFDWDHDGNQNNSPAARANFGIYKGNSKQIYWREVY</sequence>
<evidence type="ECO:0000256" key="1">
    <source>
        <dbReference type="SAM" id="SignalP"/>
    </source>
</evidence>
<keyword evidence="1" id="KW-0732">Signal</keyword>
<evidence type="ECO:0000313" key="3">
    <source>
        <dbReference type="EMBL" id="OAI11046.1"/>
    </source>
</evidence>
<feature type="domain" description="DUF6701" evidence="2">
    <location>
        <begin position="327"/>
        <end position="836"/>
    </location>
</feature>
<feature type="signal peptide" evidence="1">
    <location>
        <begin position="1"/>
        <end position="19"/>
    </location>
</feature>
<dbReference type="Proteomes" id="UP000078476">
    <property type="component" value="Unassembled WGS sequence"/>
</dbReference>
<dbReference type="AlphaFoldDB" id="A0A177MZB6"/>
<keyword evidence="4" id="KW-1185">Reference proteome</keyword>
<dbReference type="STRING" id="980561.A1359_15220"/>
<dbReference type="InterPro" id="IPR046524">
    <property type="entry name" value="DUF6701"/>
</dbReference>
<organism evidence="3 4">
    <name type="scientific">Methylomonas lenta</name>
    <dbReference type="NCBI Taxonomy" id="980561"/>
    <lineage>
        <taxon>Bacteria</taxon>
        <taxon>Pseudomonadati</taxon>
        <taxon>Pseudomonadota</taxon>
        <taxon>Gammaproteobacteria</taxon>
        <taxon>Methylococcales</taxon>
        <taxon>Methylococcaceae</taxon>
        <taxon>Methylomonas</taxon>
    </lineage>
</organism>
<accession>A0A177MZB6</accession>